<evidence type="ECO:0000256" key="6">
    <source>
        <dbReference type="ARBA" id="ARBA00022630"/>
    </source>
</evidence>
<evidence type="ECO:0000256" key="13">
    <source>
        <dbReference type="ARBA" id="ARBA00023004"/>
    </source>
</evidence>
<evidence type="ECO:0000256" key="2">
    <source>
        <dbReference type="ARBA" id="ARBA00002819"/>
    </source>
</evidence>
<dbReference type="InterPro" id="IPR049398">
    <property type="entry name" value="ETF-QO/FixC_UQ-bd"/>
</dbReference>
<dbReference type="Gene3D" id="3.50.50.60">
    <property type="entry name" value="FAD/NAD(P)-binding domain"/>
    <property type="match status" value="2"/>
</dbReference>
<feature type="compositionally biased region" description="Gly residues" evidence="20">
    <location>
        <begin position="305"/>
        <end position="315"/>
    </location>
</feature>
<evidence type="ECO:0000256" key="1">
    <source>
        <dbReference type="ARBA" id="ARBA00001974"/>
    </source>
</evidence>
<keyword evidence="13 19" id="KW-0408">Iron</keyword>
<dbReference type="Pfam" id="PF21162">
    <property type="entry name" value="ETFQO_UQ-bd"/>
    <property type="match status" value="1"/>
</dbReference>
<comment type="function">
    <text evidence="2 19">Accepts electrons from ETF and reduces ubiquinone.</text>
</comment>
<evidence type="ECO:0000256" key="9">
    <source>
        <dbReference type="ARBA" id="ARBA00022827"/>
    </source>
</evidence>
<comment type="cofactor">
    <cofactor evidence="19">
        <name>[4Fe-4S] cluster</name>
        <dbReference type="ChEBI" id="CHEBI:49883"/>
    </cofactor>
    <text evidence="19">Binds 1 [4Fe-4S] cluster.</text>
</comment>
<feature type="region of interest" description="Disordered" evidence="20">
    <location>
        <begin position="289"/>
        <end position="315"/>
    </location>
</feature>
<keyword evidence="11 19" id="KW-0249">Electron transport</keyword>
<evidence type="ECO:0000313" key="23">
    <source>
        <dbReference type="Proteomes" id="UP000023152"/>
    </source>
</evidence>
<keyword evidence="8" id="KW-0999">Mitochondrion inner membrane</keyword>
<dbReference type="PRINTS" id="PR00420">
    <property type="entry name" value="RNGMNOXGNASE"/>
</dbReference>
<dbReference type="Gene3D" id="3.30.70.20">
    <property type="match status" value="1"/>
</dbReference>
<dbReference type="SUPFAM" id="SSF54862">
    <property type="entry name" value="4Fe-4S ferredoxins"/>
    <property type="match status" value="1"/>
</dbReference>
<dbReference type="OrthoDB" id="437331at2759"/>
<dbReference type="Gene3D" id="3.30.9.90">
    <property type="match status" value="1"/>
</dbReference>
<name>X6MDQ2_RETFI</name>
<dbReference type="EC" id="1.5.5.1" evidence="19"/>
<evidence type="ECO:0000256" key="4">
    <source>
        <dbReference type="ARBA" id="ARBA00006796"/>
    </source>
</evidence>
<keyword evidence="6 19" id="KW-0285">Flavoprotein</keyword>
<keyword evidence="7 19" id="KW-0479">Metal-binding</keyword>
<evidence type="ECO:0000313" key="22">
    <source>
        <dbReference type="EMBL" id="ETO12148.1"/>
    </source>
</evidence>
<feature type="domain" description="4Fe-4S ferredoxin-type" evidence="21">
    <location>
        <begin position="595"/>
        <end position="624"/>
    </location>
</feature>
<evidence type="ECO:0000256" key="16">
    <source>
        <dbReference type="ARBA" id="ARBA00023128"/>
    </source>
</evidence>
<protein>
    <recommendedName>
        <fullName evidence="19">Electron transfer flavoprotein-ubiquinone oxidoreductase</fullName>
        <shortName evidence="19">ETF-QO</shortName>
        <ecNumber evidence="19">1.5.5.1</ecNumber>
    </recommendedName>
</protein>
<evidence type="ECO:0000259" key="21">
    <source>
        <dbReference type="PROSITE" id="PS51379"/>
    </source>
</evidence>
<keyword evidence="10" id="KW-0809">Transit peptide</keyword>
<evidence type="ECO:0000256" key="14">
    <source>
        <dbReference type="ARBA" id="ARBA00023014"/>
    </source>
</evidence>
<dbReference type="PANTHER" id="PTHR10617:SF107">
    <property type="entry name" value="ELECTRON TRANSFER FLAVOPROTEIN-UBIQUINONE OXIDOREDUCTASE, MITOCHONDRIAL"/>
    <property type="match status" value="1"/>
</dbReference>
<evidence type="ECO:0000256" key="15">
    <source>
        <dbReference type="ARBA" id="ARBA00023075"/>
    </source>
</evidence>
<dbReference type="GO" id="GO:0046872">
    <property type="term" value="F:metal ion binding"/>
    <property type="evidence" value="ECO:0007669"/>
    <property type="project" value="UniProtKB-KW"/>
</dbReference>
<evidence type="ECO:0000256" key="11">
    <source>
        <dbReference type="ARBA" id="ARBA00022982"/>
    </source>
</evidence>
<dbReference type="InterPro" id="IPR007859">
    <property type="entry name" value="ETF-QO/FixX_C"/>
</dbReference>
<evidence type="ECO:0000256" key="12">
    <source>
        <dbReference type="ARBA" id="ARBA00023002"/>
    </source>
</evidence>
<evidence type="ECO:0000256" key="10">
    <source>
        <dbReference type="ARBA" id="ARBA00022946"/>
    </source>
</evidence>
<evidence type="ECO:0000256" key="8">
    <source>
        <dbReference type="ARBA" id="ARBA00022792"/>
    </source>
</evidence>
<evidence type="ECO:0000256" key="18">
    <source>
        <dbReference type="ARBA" id="ARBA00052682"/>
    </source>
</evidence>
<keyword evidence="17" id="KW-0472">Membrane</keyword>
<evidence type="ECO:0000256" key="19">
    <source>
        <dbReference type="RuleBase" id="RU366068"/>
    </source>
</evidence>
<evidence type="ECO:0000256" key="20">
    <source>
        <dbReference type="SAM" id="MobiDB-lite"/>
    </source>
</evidence>
<keyword evidence="9 19" id="KW-0274">FAD</keyword>
<comment type="subcellular location">
    <subcellularLocation>
        <location evidence="3">Mitochondrion inner membrane</location>
    </subcellularLocation>
</comment>
<dbReference type="InterPro" id="IPR036188">
    <property type="entry name" value="FAD/NAD-bd_sf"/>
</dbReference>
<evidence type="ECO:0000256" key="5">
    <source>
        <dbReference type="ARBA" id="ARBA00022448"/>
    </source>
</evidence>
<dbReference type="AlphaFoldDB" id="X6MDQ2"/>
<evidence type="ECO:0000256" key="17">
    <source>
        <dbReference type="ARBA" id="ARBA00023136"/>
    </source>
</evidence>
<dbReference type="InterPro" id="IPR017896">
    <property type="entry name" value="4Fe4S_Fe-S-bd"/>
</dbReference>
<dbReference type="OMA" id="INFQNCV"/>
<keyword evidence="12 19" id="KW-0560">Oxidoreductase</keyword>
<comment type="catalytic activity">
    <reaction evidence="18 19">
        <text>a ubiquinone + reduced [electron-transfer flavoprotein] = a ubiquinol + oxidized [electron-transfer flavoprotein] + H(+)</text>
        <dbReference type="Rhea" id="RHEA:24052"/>
        <dbReference type="Rhea" id="RHEA-COMP:9565"/>
        <dbReference type="Rhea" id="RHEA-COMP:9566"/>
        <dbReference type="Rhea" id="RHEA-COMP:10685"/>
        <dbReference type="Rhea" id="RHEA-COMP:10686"/>
        <dbReference type="ChEBI" id="CHEBI:15378"/>
        <dbReference type="ChEBI" id="CHEBI:16389"/>
        <dbReference type="ChEBI" id="CHEBI:17976"/>
        <dbReference type="ChEBI" id="CHEBI:57692"/>
        <dbReference type="ChEBI" id="CHEBI:58307"/>
        <dbReference type="EC" id="1.5.5.1"/>
    </reaction>
</comment>
<dbReference type="EMBL" id="ASPP01021676">
    <property type="protein sequence ID" value="ETO12148.1"/>
    <property type="molecule type" value="Genomic_DNA"/>
</dbReference>
<dbReference type="GO" id="GO:0004174">
    <property type="term" value="F:electron-transferring-flavoprotein dehydrogenase activity"/>
    <property type="evidence" value="ECO:0007669"/>
    <property type="project" value="UniProtKB-UniRule"/>
</dbReference>
<dbReference type="SUPFAM" id="SSF51905">
    <property type="entry name" value="FAD/NAD(P)-binding domain"/>
    <property type="match status" value="1"/>
</dbReference>
<gene>
    <name evidence="22" type="ORF">RFI_25225</name>
</gene>
<accession>X6MDQ2</accession>
<dbReference type="Pfam" id="PF13450">
    <property type="entry name" value="NAD_binding_8"/>
    <property type="match status" value="1"/>
</dbReference>
<keyword evidence="23" id="KW-1185">Reference proteome</keyword>
<dbReference type="GO" id="GO:0005743">
    <property type="term" value="C:mitochondrial inner membrane"/>
    <property type="evidence" value="ECO:0007669"/>
    <property type="project" value="UniProtKB-SubCell"/>
</dbReference>
<sequence length="631" mass="69858">MYRLPTQRSVWKTLTSGFARNLFGGNVWQSQAWCSYRHSQYHYTNAVVAKEDLPARDEMEFDVVIVGGGPAGLSAAIRLKQLAEQNKQELEVAVVEKGAEIGSHIISGNVFNPRALNELFPDWKARNAPLHTKVRRDEFWYMTEKRAWKAPYIPASMRNDGNYVISLGDMCRWLGEQAEALGVMLLPGFAVESTVMDDSNSFVTGVVTSDSGRNKDGSMGGNFSRGAFLKCKQVILAEGCRGSVSEQVMKRFDLRTQAEPQMYAIGFKEVWQHSRASAESAHPFLWQKRSSAKGGEGKNEVESESGGGGGGGGGGGEGGGGVVIHGLGWPVGDQVYSGMFLYTTNDYKVFVGLAIGLEYSNPYLNPYLEFQKLKSILPYVRSWRVLNALGTAPGRSMKAAFSPYPNAGFVNVPKVKGTHYAMKSGILAAESIFQQVFASSTTNGPFGIKVNSYDHALAQSWIMRELYQVRNVHPSFEKGTYFGMAYSTFTTLTQGKEPWTLQRHHSNCADCTKPKHLCKPIHYEKPDGKLTFDILTNVQRTGTYHDENEPSHLIIKPELTQVAEKESWEVYGGPESRFCPAKVYEFVEQADGQPPKLVINSQNCIHCKTCAIKTPKEYIRWTVPQGGGGPK</sequence>
<evidence type="ECO:0000256" key="7">
    <source>
        <dbReference type="ARBA" id="ARBA00022723"/>
    </source>
</evidence>
<organism evidence="22 23">
    <name type="scientific">Reticulomyxa filosa</name>
    <dbReference type="NCBI Taxonomy" id="46433"/>
    <lineage>
        <taxon>Eukaryota</taxon>
        <taxon>Sar</taxon>
        <taxon>Rhizaria</taxon>
        <taxon>Retaria</taxon>
        <taxon>Foraminifera</taxon>
        <taxon>Monothalamids</taxon>
        <taxon>Reticulomyxidae</taxon>
        <taxon>Reticulomyxa</taxon>
    </lineage>
</organism>
<dbReference type="Proteomes" id="UP000023152">
    <property type="component" value="Unassembled WGS sequence"/>
</dbReference>
<keyword evidence="5 19" id="KW-0813">Transport</keyword>
<dbReference type="FunFam" id="3.30.70.20:FF:000015">
    <property type="entry name" value="Electron transfer flavoprotein-ubiquinone oxidoreductase"/>
    <property type="match status" value="1"/>
</dbReference>
<proteinExistence type="inferred from homology"/>
<comment type="cofactor">
    <cofactor evidence="1 19">
        <name>FAD</name>
        <dbReference type="ChEBI" id="CHEBI:57692"/>
    </cofactor>
</comment>
<dbReference type="GO" id="GO:0051539">
    <property type="term" value="F:4 iron, 4 sulfur cluster binding"/>
    <property type="evidence" value="ECO:0007669"/>
    <property type="project" value="UniProtKB-UniRule"/>
</dbReference>
<comment type="similarity">
    <text evidence="4">Belongs to the ETF-QO/FixC family.</text>
</comment>
<dbReference type="Pfam" id="PF05187">
    <property type="entry name" value="Fer4_ETF_QO"/>
    <property type="match status" value="1"/>
</dbReference>
<dbReference type="InterPro" id="IPR040156">
    <property type="entry name" value="ETF-QO"/>
</dbReference>
<keyword evidence="15 19" id="KW-0830">Ubiquinone</keyword>
<comment type="caution">
    <text evidence="22">The sequence shown here is derived from an EMBL/GenBank/DDBJ whole genome shotgun (WGS) entry which is preliminary data.</text>
</comment>
<dbReference type="SUPFAM" id="SSF54373">
    <property type="entry name" value="FAD-linked reductases, C-terminal domain"/>
    <property type="match status" value="1"/>
</dbReference>
<keyword evidence="16" id="KW-0496">Mitochondrion</keyword>
<dbReference type="PANTHER" id="PTHR10617">
    <property type="entry name" value="ELECTRON TRANSFER FLAVOPROTEIN-UBIQUINONE OXIDOREDUCTASE"/>
    <property type="match status" value="1"/>
</dbReference>
<dbReference type="PROSITE" id="PS51379">
    <property type="entry name" value="4FE4S_FER_2"/>
    <property type="match status" value="1"/>
</dbReference>
<evidence type="ECO:0000256" key="3">
    <source>
        <dbReference type="ARBA" id="ARBA00004273"/>
    </source>
</evidence>
<reference evidence="22 23" key="1">
    <citation type="journal article" date="2013" name="Curr. Biol.">
        <title>The Genome of the Foraminiferan Reticulomyxa filosa.</title>
        <authorList>
            <person name="Glockner G."/>
            <person name="Hulsmann N."/>
            <person name="Schleicher M."/>
            <person name="Noegel A.A."/>
            <person name="Eichinger L."/>
            <person name="Gallinger C."/>
            <person name="Pawlowski J."/>
            <person name="Sierra R."/>
            <person name="Euteneuer U."/>
            <person name="Pillet L."/>
            <person name="Moustafa A."/>
            <person name="Platzer M."/>
            <person name="Groth M."/>
            <person name="Szafranski K."/>
            <person name="Schliwa M."/>
        </authorList>
    </citation>
    <scope>NUCLEOTIDE SEQUENCE [LARGE SCALE GENOMIC DNA]</scope>
</reference>
<keyword evidence="14 19" id="KW-0411">Iron-sulfur</keyword>